<dbReference type="PROSITE" id="PS50995">
    <property type="entry name" value="HTH_MARR_2"/>
    <property type="match status" value="1"/>
</dbReference>
<dbReference type="InterPro" id="IPR036390">
    <property type="entry name" value="WH_DNA-bd_sf"/>
</dbReference>
<evidence type="ECO:0000313" key="2">
    <source>
        <dbReference type="EMBL" id="MFC3832597.1"/>
    </source>
</evidence>
<feature type="domain" description="HTH marR-type" evidence="1">
    <location>
        <begin position="15"/>
        <end position="145"/>
    </location>
</feature>
<name>A0ABV7Z7D7_9DEIO</name>
<keyword evidence="3" id="KW-1185">Reference proteome</keyword>
<evidence type="ECO:0000259" key="1">
    <source>
        <dbReference type="PROSITE" id="PS50995"/>
    </source>
</evidence>
<dbReference type="PANTHER" id="PTHR33164">
    <property type="entry name" value="TRANSCRIPTIONAL REGULATOR, MARR FAMILY"/>
    <property type="match status" value="1"/>
</dbReference>
<reference evidence="3" key="1">
    <citation type="journal article" date="2019" name="Int. J. Syst. Evol. Microbiol.">
        <title>The Global Catalogue of Microorganisms (GCM) 10K type strain sequencing project: providing services to taxonomists for standard genome sequencing and annotation.</title>
        <authorList>
            <consortium name="The Broad Institute Genomics Platform"/>
            <consortium name="The Broad Institute Genome Sequencing Center for Infectious Disease"/>
            <person name="Wu L."/>
            <person name="Ma J."/>
        </authorList>
    </citation>
    <scope>NUCLEOTIDE SEQUENCE [LARGE SCALE GENOMIC DNA]</scope>
    <source>
        <strain evidence="3">CCTCC AB 2017081</strain>
    </source>
</reference>
<dbReference type="InterPro" id="IPR039422">
    <property type="entry name" value="MarR/SlyA-like"/>
</dbReference>
<comment type="caution">
    <text evidence="2">The sequence shown here is derived from an EMBL/GenBank/DDBJ whole genome shotgun (WGS) entry which is preliminary data.</text>
</comment>
<dbReference type="SUPFAM" id="SSF46785">
    <property type="entry name" value="Winged helix' DNA-binding domain"/>
    <property type="match status" value="1"/>
</dbReference>
<proteinExistence type="predicted"/>
<dbReference type="EMBL" id="JBHRZG010000007">
    <property type="protein sequence ID" value="MFC3832597.1"/>
    <property type="molecule type" value="Genomic_DNA"/>
</dbReference>
<sequence>MTVATDNGMPAVTASGLLLRDVTRLFLTLQQRNFACCDVQSATQCSILTTLLREGDQTLSALTRRLNLDKAWLSRSTDDLVGQGLIVKGPHPTDRRALNVTLTDAGRTAAADLDRTLNAQAERVLARLPEHDRPQARRLLSALAGALQAELDGDDSGCCR</sequence>
<organism evidence="2 3">
    <name type="scientific">Deinococcus rufus</name>
    <dbReference type="NCBI Taxonomy" id="2136097"/>
    <lineage>
        <taxon>Bacteria</taxon>
        <taxon>Thermotogati</taxon>
        <taxon>Deinococcota</taxon>
        <taxon>Deinococci</taxon>
        <taxon>Deinococcales</taxon>
        <taxon>Deinococcaceae</taxon>
        <taxon>Deinococcus</taxon>
    </lineage>
</organism>
<dbReference type="SMART" id="SM00347">
    <property type="entry name" value="HTH_MARR"/>
    <property type="match status" value="1"/>
</dbReference>
<dbReference type="Proteomes" id="UP001595803">
    <property type="component" value="Unassembled WGS sequence"/>
</dbReference>
<evidence type="ECO:0000313" key="3">
    <source>
        <dbReference type="Proteomes" id="UP001595803"/>
    </source>
</evidence>
<dbReference type="PANTHER" id="PTHR33164:SF43">
    <property type="entry name" value="HTH-TYPE TRANSCRIPTIONAL REPRESSOR YETL"/>
    <property type="match status" value="1"/>
</dbReference>
<gene>
    <name evidence="2" type="ORF">ACFOSB_06970</name>
</gene>
<dbReference type="RefSeq" id="WP_295817886.1">
    <property type="nucleotide sequence ID" value="NZ_JBHRZG010000007.1"/>
</dbReference>
<protein>
    <submittedName>
        <fullName evidence="2">MarR family winged helix-turn-helix transcriptional regulator</fullName>
    </submittedName>
</protein>
<dbReference type="InterPro" id="IPR000835">
    <property type="entry name" value="HTH_MarR-typ"/>
</dbReference>
<dbReference type="Gene3D" id="1.10.10.10">
    <property type="entry name" value="Winged helix-like DNA-binding domain superfamily/Winged helix DNA-binding domain"/>
    <property type="match status" value="1"/>
</dbReference>
<accession>A0ABV7Z7D7</accession>
<dbReference type="InterPro" id="IPR036388">
    <property type="entry name" value="WH-like_DNA-bd_sf"/>
</dbReference>
<dbReference type="Pfam" id="PF01047">
    <property type="entry name" value="MarR"/>
    <property type="match status" value="1"/>
</dbReference>